<keyword evidence="3" id="KW-1185">Reference proteome</keyword>
<proteinExistence type="predicted"/>
<dbReference type="PANTHER" id="PTHR41339:SF1">
    <property type="entry name" value="SECRETED PROTEIN"/>
    <property type="match status" value="1"/>
</dbReference>
<evidence type="ECO:0000313" key="2">
    <source>
        <dbReference type="EMBL" id="MBY5951478.1"/>
    </source>
</evidence>
<evidence type="ECO:0000313" key="3">
    <source>
        <dbReference type="Proteomes" id="UP000766609"/>
    </source>
</evidence>
<organism evidence="2 3">
    <name type="scientific">Algoriphagus marincola</name>
    <dbReference type="NCBI Taxonomy" id="264027"/>
    <lineage>
        <taxon>Bacteria</taxon>
        <taxon>Pseudomonadati</taxon>
        <taxon>Bacteroidota</taxon>
        <taxon>Cytophagia</taxon>
        <taxon>Cytophagales</taxon>
        <taxon>Cyclobacteriaceae</taxon>
        <taxon>Algoriphagus</taxon>
    </lineage>
</organism>
<gene>
    <name evidence="2" type="ORF">KUV23_10870</name>
</gene>
<protein>
    <submittedName>
        <fullName evidence="2">Uncharacterized protein</fullName>
    </submittedName>
</protein>
<sequence length="500" mass="50982">MKKFNYLFLMFAAITIAFTGCDDDEPTPDNGVTISGIPATATIEAGGTLGPVTATATAPDGLAQLVITKDGSSFATVPLSGTQATAPFEYTALPEDAGKNVVFTFTVTDVDGDQAVVTHVLTVGAEATTIRIESNITADQTWETGKTYILGGRIVVEAGNTLTIEPGVVVKGEVGTGANASALIIARGATINAEGNATSPIIFTTVADEIAPGQIASPNLDPDLSGLWGGLIVLGNAKGSFAGDVAEIQIEGIPPSDTNGLYGGNDDAESSGILKFISIRHGGANIGEGNEINGLTLGSVGSGTVIENVEVVANQDDGIEWFGGAVNVSNAIVWNAGDDALDTDQAWSGTLDNFIVITGGETDHALEIDGPEGSFNAGHTLRNGSVKGNDVSELGDFRDGARGTFENIYFFGFANPADTDGRGDFSLSGDKTLATFADGALKFMNLEITLAEGVALSTVFKAGTDASASSVAAGANTVGADKSSFAGWTWADVAGELADF</sequence>
<dbReference type="EMBL" id="JAHVHP010000002">
    <property type="protein sequence ID" value="MBY5951478.1"/>
    <property type="molecule type" value="Genomic_DNA"/>
</dbReference>
<keyword evidence="1" id="KW-0732">Signal</keyword>
<dbReference type="PROSITE" id="PS51257">
    <property type="entry name" value="PROKAR_LIPOPROTEIN"/>
    <property type="match status" value="1"/>
</dbReference>
<feature type="signal peptide" evidence="1">
    <location>
        <begin position="1"/>
        <end position="19"/>
    </location>
</feature>
<comment type="caution">
    <text evidence="2">The sequence shown here is derived from an EMBL/GenBank/DDBJ whole genome shotgun (WGS) entry which is preliminary data.</text>
</comment>
<accession>A0ABS7N593</accession>
<dbReference type="PANTHER" id="PTHR41339">
    <property type="entry name" value="LIPL48"/>
    <property type="match status" value="1"/>
</dbReference>
<reference evidence="2 3" key="1">
    <citation type="submission" date="2021-06" db="EMBL/GenBank/DDBJ databases">
        <title>44 bacteria genomes isolated from Dapeng, Shenzhen.</title>
        <authorList>
            <person name="Zheng W."/>
            <person name="Yu S."/>
            <person name="Huang Y."/>
        </authorList>
    </citation>
    <scope>NUCLEOTIDE SEQUENCE [LARGE SCALE GENOMIC DNA]</scope>
    <source>
        <strain evidence="2 3">DP5N14-6</strain>
    </source>
</reference>
<name>A0ABS7N593_9BACT</name>
<dbReference type="RefSeq" id="WP_222584140.1">
    <property type="nucleotide sequence ID" value="NZ_JAHVHP010000002.1"/>
</dbReference>
<evidence type="ECO:0000256" key="1">
    <source>
        <dbReference type="SAM" id="SignalP"/>
    </source>
</evidence>
<dbReference type="Proteomes" id="UP000766609">
    <property type="component" value="Unassembled WGS sequence"/>
</dbReference>
<feature type="chain" id="PRO_5047449007" evidence="1">
    <location>
        <begin position="20"/>
        <end position="500"/>
    </location>
</feature>